<dbReference type="STRING" id="225164.V4AL82"/>
<keyword evidence="3" id="KW-0862">Zinc</keyword>
<dbReference type="PANTHER" id="PTHR21402:SF5">
    <property type="entry name" value="GAMETOCYTE SPECIFIC FACTOR 1"/>
    <property type="match status" value="1"/>
</dbReference>
<accession>V4AL82</accession>
<evidence type="ECO:0000256" key="3">
    <source>
        <dbReference type="ARBA" id="ARBA00022833"/>
    </source>
</evidence>
<evidence type="ECO:0000313" key="5">
    <source>
        <dbReference type="EMBL" id="ESO94331.1"/>
    </source>
</evidence>
<evidence type="ECO:0000313" key="6">
    <source>
        <dbReference type="Proteomes" id="UP000030746"/>
    </source>
</evidence>
<dbReference type="RefSeq" id="XP_009055171.1">
    <property type="nucleotide sequence ID" value="XM_009056923.1"/>
</dbReference>
<dbReference type="InterPro" id="IPR051591">
    <property type="entry name" value="UPF0224_FAM112_RNA_Proc"/>
</dbReference>
<keyword evidence="1" id="KW-0479">Metal-binding</keyword>
<dbReference type="OMA" id="KHEAICQ"/>
<dbReference type="KEGG" id="lgi:LOTGIDRAFT_118829"/>
<dbReference type="InterPro" id="IPR022776">
    <property type="entry name" value="TRM13/UPF0224_CHHC_Znf_dom"/>
</dbReference>
<dbReference type="Proteomes" id="UP000030746">
    <property type="component" value="Unassembled WGS sequence"/>
</dbReference>
<reference evidence="5 6" key="1">
    <citation type="journal article" date="2013" name="Nature">
        <title>Insights into bilaterian evolution from three spiralian genomes.</title>
        <authorList>
            <person name="Simakov O."/>
            <person name="Marletaz F."/>
            <person name="Cho S.J."/>
            <person name="Edsinger-Gonzales E."/>
            <person name="Havlak P."/>
            <person name="Hellsten U."/>
            <person name="Kuo D.H."/>
            <person name="Larsson T."/>
            <person name="Lv J."/>
            <person name="Arendt D."/>
            <person name="Savage R."/>
            <person name="Osoegawa K."/>
            <person name="de Jong P."/>
            <person name="Grimwood J."/>
            <person name="Chapman J.A."/>
            <person name="Shapiro H."/>
            <person name="Aerts A."/>
            <person name="Otillar R.P."/>
            <person name="Terry A.Y."/>
            <person name="Boore J.L."/>
            <person name="Grigoriev I.V."/>
            <person name="Lindberg D.R."/>
            <person name="Seaver E.C."/>
            <person name="Weisblat D.A."/>
            <person name="Putnam N.H."/>
            <person name="Rokhsar D.S."/>
        </authorList>
    </citation>
    <scope>NUCLEOTIDE SEQUENCE [LARGE SCALE GENOMIC DNA]</scope>
</reference>
<sequence>MADYDIDDPEREIECPYDKAHMVRKKRMQYHLIKCRRNHVTKDFVTCPFNATHEMPRPELRHHMLTCRDRAVAEKTIRHGESLYYNY</sequence>
<dbReference type="PANTHER" id="PTHR21402">
    <property type="entry name" value="GAMETOCYTE SPECIFIC FACTOR 1-RELATED"/>
    <property type="match status" value="1"/>
</dbReference>
<dbReference type="AlphaFoldDB" id="V4AL82"/>
<keyword evidence="6" id="KW-1185">Reference proteome</keyword>
<dbReference type="GeneID" id="20231664"/>
<proteinExistence type="predicted"/>
<evidence type="ECO:0000256" key="1">
    <source>
        <dbReference type="ARBA" id="ARBA00022723"/>
    </source>
</evidence>
<protein>
    <recommendedName>
        <fullName evidence="4">CHHC U11-48K-type domain-containing protein</fullName>
    </recommendedName>
</protein>
<evidence type="ECO:0000259" key="4">
    <source>
        <dbReference type="PROSITE" id="PS51800"/>
    </source>
</evidence>
<dbReference type="OrthoDB" id="10069248at2759"/>
<keyword evidence="2" id="KW-0863">Zinc-finger</keyword>
<dbReference type="GO" id="GO:0008270">
    <property type="term" value="F:zinc ion binding"/>
    <property type="evidence" value="ECO:0007669"/>
    <property type="project" value="UniProtKB-KW"/>
</dbReference>
<dbReference type="InterPro" id="IPR036236">
    <property type="entry name" value="Znf_C2H2_sf"/>
</dbReference>
<evidence type="ECO:0000256" key="2">
    <source>
        <dbReference type="ARBA" id="ARBA00022771"/>
    </source>
</evidence>
<organism evidence="5 6">
    <name type="scientific">Lottia gigantea</name>
    <name type="common">Giant owl limpet</name>
    <dbReference type="NCBI Taxonomy" id="225164"/>
    <lineage>
        <taxon>Eukaryota</taxon>
        <taxon>Metazoa</taxon>
        <taxon>Spiralia</taxon>
        <taxon>Lophotrochozoa</taxon>
        <taxon>Mollusca</taxon>
        <taxon>Gastropoda</taxon>
        <taxon>Patellogastropoda</taxon>
        <taxon>Lottioidea</taxon>
        <taxon>Lottiidae</taxon>
        <taxon>Lottia</taxon>
    </lineage>
</organism>
<dbReference type="Pfam" id="PF05253">
    <property type="entry name" value="zf-U11-48K"/>
    <property type="match status" value="2"/>
</dbReference>
<feature type="domain" description="CHHC U11-48K-type" evidence="4">
    <location>
        <begin position="44"/>
        <end position="71"/>
    </location>
</feature>
<dbReference type="PROSITE" id="PS51800">
    <property type="entry name" value="ZF_CHHC_U11_48K"/>
    <property type="match status" value="2"/>
</dbReference>
<dbReference type="SUPFAM" id="SSF57667">
    <property type="entry name" value="beta-beta-alpha zinc fingers"/>
    <property type="match status" value="2"/>
</dbReference>
<dbReference type="CTD" id="20231664"/>
<name>V4AL82_LOTGI</name>
<dbReference type="HOGENOM" id="CLU_2485895_0_0_1"/>
<dbReference type="EMBL" id="KB201847">
    <property type="protein sequence ID" value="ESO94331.1"/>
    <property type="molecule type" value="Genomic_DNA"/>
</dbReference>
<gene>
    <name evidence="5" type="ORF">LOTGIDRAFT_118829</name>
</gene>
<feature type="domain" description="CHHC U11-48K-type" evidence="4">
    <location>
        <begin position="12"/>
        <end position="39"/>
    </location>
</feature>